<evidence type="ECO:0000259" key="1">
    <source>
        <dbReference type="Pfam" id="PF00535"/>
    </source>
</evidence>
<keyword evidence="3" id="KW-1185">Reference proteome</keyword>
<dbReference type="SUPFAM" id="SSF53448">
    <property type="entry name" value="Nucleotide-diphospho-sugar transferases"/>
    <property type="match status" value="1"/>
</dbReference>
<dbReference type="OrthoDB" id="9815923at2"/>
<gene>
    <name evidence="2" type="ORF">DES51_101343</name>
</gene>
<sequence length="361" mass="41262">MITISLCMIVKNEADVLHRCLSSVEAAVDEIIIVDTGSEDETITIAEAHQAKVYSFPWCDDFAAARNYSFDQASMDYILWLDADDVVPADELAKLNQLKQTMDEAYDMVMMQYHTAFDEQGRPTFSFARERLIRRKANLRWEGAVHETIPLAAHCLNTDIAVEHHKLKPKDTMRNLRILEKISRHGGLSARQQFYYARELADHKQYAEAVDQYTAFLNAPDGWAENQIEACLGLAACYESLHHETKGALALLQAFLYAPPRAEVCCALGNYFYRQQAWNQAVFWFDLATKCPVPLKSGGFIRLDCYGYIPWISLCCCYDKLKDWRQAWLANEAAGSFKPDDAAYLYNRQYLSQSYDSSKTE</sequence>
<organism evidence="2 3">
    <name type="scientific">Dielma fastidiosa</name>
    <dbReference type="NCBI Taxonomy" id="1034346"/>
    <lineage>
        <taxon>Bacteria</taxon>
        <taxon>Bacillati</taxon>
        <taxon>Bacillota</taxon>
        <taxon>Erysipelotrichia</taxon>
        <taxon>Erysipelotrichales</taxon>
        <taxon>Erysipelotrichaceae</taxon>
        <taxon>Dielma</taxon>
    </lineage>
</organism>
<name>A0A318KVX8_9FIRM</name>
<evidence type="ECO:0000313" key="2">
    <source>
        <dbReference type="EMBL" id="PXX81729.1"/>
    </source>
</evidence>
<reference evidence="2 3" key="1">
    <citation type="submission" date="2018-05" db="EMBL/GenBank/DDBJ databases">
        <title>Genomic Encyclopedia of Type Strains, Phase IV (KMG-IV): sequencing the most valuable type-strain genomes for metagenomic binning, comparative biology and taxonomic classification.</title>
        <authorList>
            <person name="Goeker M."/>
        </authorList>
    </citation>
    <scope>NUCLEOTIDE SEQUENCE [LARGE SCALE GENOMIC DNA]</scope>
    <source>
        <strain evidence="2 3">JC118</strain>
    </source>
</reference>
<dbReference type="CDD" id="cd02511">
    <property type="entry name" value="Beta4Glucosyltransferase"/>
    <property type="match status" value="1"/>
</dbReference>
<dbReference type="EMBL" id="QJKH01000001">
    <property type="protein sequence ID" value="PXX81729.1"/>
    <property type="molecule type" value="Genomic_DNA"/>
</dbReference>
<dbReference type="PANTHER" id="PTHR43630">
    <property type="entry name" value="POLY-BETA-1,6-N-ACETYL-D-GLUCOSAMINE SYNTHASE"/>
    <property type="match status" value="1"/>
</dbReference>
<comment type="caution">
    <text evidence="2">The sequence shown here is derived from an EMBL/GenBank/DDBJ whole genome shotgun (WGS) entry which is preliminary data.</text>
</comment>
<accession>A0A318KVX8</accession>
<evidence type="ECO:0000313" key="3">
    <source>
        <dbReference type="Proteomes" id="UP000247612"/>
    </source>
</evidence>
<dbReference type="SUPFAM" id="SSF81901">
    <property type="entry name" value="HCP-like"/>
    <property type="match status" value="1"/>
</dbReference>
<dbReference type="RefSeq" id="WP_022936645.1">
    <property type="nucleotide sequence ID" value="NZ_CABKRQ010000001.1"/>
</dbReference>
<dbReference type="AlphaFoldDB" id="A0A318KVX8"/>
<dbReference type="Gene3D" id="1.25.40.10">
    <property type="entry name" value="Tetratricopeptide repeat domain"/>
    <property type="match status" value="1"/>
</dbReference>
<protein>
    <submittedName>
        <fullName evidence="2">Glycosyl transferase family 2</fullName>
    </submittedName>
</protein>
<dbReference type="Gene3D" id="3.90.550.10">
    <property type="entry name" value="Spore Coat Polysaccharide Biosynthesis Protein SpsA, Chain A"/>
    <property type="match status" value="1"/>
</dbReference>
<dbReference type="InterPro" id="IPR001173">
    <property type="entry name" value="Glyco_trans_2-like"/>
</dbReference>
<keyword evidence="2" id="KW-0808">Transferase</keyword>
<dbReference type="GO" id="GO:0016740">
    <property type="term" value="F:transferase activity"/>
    <property type="evidence" value="ECO:0007669"/>
    <property type="project" value="UniProtKB-KW"/>
</dbReference>
<proteinExistence type="predicted"/>
<dbReference type="InterPro" id="IPR029044">
    <property type="entry name" value="Nucleotide-diphossugar_trans"/>
</dbReference>
<dbReference type="Pfam" id="PF00535">
    <property type="entry name" value="Glycos_transf_2"/>
    <property type="match status" value="1"/>
</dbReference>
<dbReference type="PANTHER" id="PTHR43630:SF2">
    <property type="entry name" value="GLYCOSYLTRANSFERASE"/>
    <property type="match status" value="1"/>
</dbReference>
<dbReference type="STRING" id="1034346.GCA_000313565_00339"/>
<dbReference type="InterPro" id="IPR011990">
    <property type="entry name" value="TPR-like_helical_dom_sf"/>
</dbReference>
<dbReference type="Proteomes" id="UP000247612">
    <property type="component" value="Unassembled WGS sequence"/>
</dbReference>
<feature type="domain" description="Glycosyltransferase 2-like" evidence="1">
    <location>
        <begin position="5"/>
        <end position="134"/>
    </location>
</feature>